<evidence type="ECO:0000313" key="2">
    <source>
        <dbReference type="EMBL" id="WMV41755.1"/>
    </source>
</evidence>
<feature type="region of interest" description="Disordered" evidence="1">
    <location>
        <begin position="1"/>
        <end position="27"/>
    </location>
</feature>
<evidence type="ECO:0000313" key="3">
    <source>
        <dbReference type="Proteomes" id="UP001234989"/>
    </source>
</evidence>
<proteinExistence type="predicted"/>
<accession>A0AAF0U9A9</accession>
<evidence type="ECO:0000256" key="1">
    <source>
        <dbReference type="SAM" id="MobiDB-lite"/>
    </source>
</evidence>
<feature type="compositionally biased region" description="Basic and acidic residues" evidence="1">
    <location>
        <begin position="17"/>
        <end position="27"/>
    </location>
</feature>
<reference evidence="2" key="1">
    <citation type="submission" date="2023-08" db="EMBL/GenBank/DDBJ databases">
        <title>A de novo genome assembly of Solanum verrucosum Schlechtendal, a Mexican diploid species geographically isolated from the other diploid A-genome species in potato relatives.</title>
        <authorList>
            <person name="Hosaka K."/>
        </authorList>
    </citation>
    <scope>NUCLEOTIDE SEQUENCE</scope>
    <source>
        <tissue evidence="2">Young leaves</tissue>
    </source>
</reference>
<sequence>MGSRPIYYRPGGNQGWNKDRDGGWRDKERDWCDREPNADPKSFWTENMLARILNKVQGSNKVLKEMKADFFSLNQMMTSHSVSIKQLEAQMGQICAHLNLRPKRGLPSDTMTNPKSDNAQCIAILTRSGKVVGSDVSNDDNASSSKGEVFDFESDKIAEELNNKASNEVDDAPKNVVSGDAKK</sequence>
<protein>
    <recommendedName>
        <fullName evidence="4">Integrase core domain containing protein</fullName>
    </recommendedName>
</protein>
<dbReference type="Proteomes" id="UP001234989">
    <property type="component" value="Chromosome 8"/>
</dbReference>
<name>A0AAF0U9A9_SOLVR</name>
<organism evidence="2 3">
    <name type="scientific">Solanum verrucosum</name>
    <dbReference type="NCBI Taxonomy" id="315347"/>
    <lineage>
        <taxon>Eukaryota</taxon>
        <taxon>Viridiplantae</taxon>
        <taxon>Streptophyta</taxon>
        <taxon>Embryophyta</taxon>
        <taxon>Tracheophyta</taxon>
        <taxon>Spermatophyta</taxon>
        <taxon>Magnoliopsida</taxon>
        <taxon>eudicotyledons</taxon>
        <taxon>Gunneridae</taxon>
        <taxon>Pentapetalae</taxon>
        <taxon>asterids</taxon>
        <taxon>lamiids</taxon>
        <taxon>Solanales</taxon>
        <taxon>Solanaceae</taxon>
        <taxon>Solanoideae</taxon>
        <taxon>Solaneae</taxon>
        <taxon>Solanum</taxon>
    </lineage>
</organism>
<evidence type="ECO:0008006" key="4">
    <source>
        <dbReference type="Google" id="ProtNLM"/>
    </source>
</evidence>
<gene>
    <name evidence="2" type="ORF">MTR67_035140</name>
</gene>
<dbReference type="EMBL" id="CP133619">
    <property type="protein sequence ID" value="WMV41755.1"/>
    <property type="molecule type" value="Genomic_DNA"/>
</dbReference>
<keyword evidence="3" id="KW-1185">Reference proteome</keyword>
<feature type="region of interest" description="Disordered" evidence="1">
    <location>
        <begin position="161"/>
        <end position="183"/>
    </location>
</feature>
<dbReference type="AlphaFoldDB" id="A0AAF0U9A9"/>